<dbReference type="SFLD" id="SFLDF00027">
    <property type="entry name" value="p-type_atpase"/>
    <property type="match status" value="1"/>
</dbReference>
<dbReference type="SUPFAM" id="SSF56784">
    <property type="entry name" value="HAD-like"/>
    <property type="match status" value="1"/>
</dbReference>
<feature type="transmembrane region" description="Helical" evidence="12">
    <location>
        <begin position="348"/>
        <end position="368"/>
    </location>
</feature>
<dbReference type="SFLD" id="SFLDS00003">
    <property type="entry name" value="Haloacid_Dehalogenase"/>
    <property type="match status" value="1"/>
</dbReference>
<dbReference type="eggNOG" id="COG2217">
    <property type="taxonomic scope" value="Bacteria"/>
</dbReference>
<evidence type="ECO:0000256" key="4">
    <source>
        <dbReference type="ARBA" id="ARBA00022553"/>
    </source>
</evidence>
<dbReference type="InterPro" id="IPR006121">
    <property type="entry name" value="HMA_dom"/>
</dbReference>
<dbReference type="HOGENOM" id="CLU_001771_6_2_0"/>
<dbReference type="CDD" id="cd00371">
    <property type="entry name" value="HMA"/>
    <property type="match status" value="1"/>
</dbReference>
<evidence type="ECO:0000256" key="9">
    <source>
        <dbReference type="ARBA" id="ARBA00022967"/>
    </source>
</evidence>
<name>C9MVL1_9FUSO</name>
<dbReference type="SFLD" id="SFLDG00002">
    <property type="entry name" value="C1.7:_P-type_atpase_like"/>
    <property type="match status" value="1"/>
</dbReference>
<dbReference type="CDD" id="cd07548">
    <property type="entry name" value="P-type_ATPase-Cd_Zn_Co_like"/>
    <property type="match status" value="1"/>
</dbReference>
<evidence type="ECO:0000256" key="7">
    <source>
        <dbReference type="ARBA" id="ARBA00022741"/>
    </source>
</evidence>
<keyword evidence="3 12" id="KW-1003">Cell membrane</keyword>
<keyword evidence="7 12" id="KW-0547">Nucleotide-binding</keyword>
<feature type="domain" description="HMA" evidence="13">
    <location>
        <begin position="17"/>
        <end position="81"/>
    </location>
</feature>
<evidence type="ECO:0000256" key="3">
    <source>
        <dbReference type="ARBA" id="ARBA00022475"/>
    </source>
</evidence>
<comment type="caution">
    <text evidence="14">The sequence shown here is derived from an EMBL/GenBank/DDBJ whole genome shotgun (WGS) entry which is preliminary data.</text>
</comment>
<keyword evidence="9" id="KW-1278">Translocase</keyword>
<dbReference type="PANTHER" id="PTHR48085:SF5">
    <property type="entry name" value="CADMIUM_ZINC-TRANSPORTING ATPASE HMA4-RELATED"/>
    <property type="match status" value="1"/>
</dbReference>
<keyword evidence="8 12" id="KW-0067">ATP-binding</keyword>
<evidence type="ECO:0000313" key="15">
    <source>
        <dbReference type="Proteomes" id="UP000006233"/>
    </source>
</evidence>
<dbReference type="Pfam" id="PF00403">
    <property type="entry name" value="HMA"/>
    <property type="match status" value="1"/>
</dbReference>
<dbReference type="Gene3D" id="2.70.150.10">
    <property type="entry name" value="Calcium-transporting ATPase, cytoplasmic transduction domain A"/>
    <property type="match status" value="1"/>
</dbReference>
<dbReference type="Gene3D" id="3.40.1110.10">
    <property type="entry name" value="Calcium-transporting ATPase, cytoplasmic domain N"/>
    <property type="match status" value="1"/>
</dbReference>
<comment type="subcellular location">
    <subcellularLocation>
        <location evidence="1">Cell membrane</location>
        <topology evidence="1">Multi-pass membrane protein</topology>
    </subcellularLocation>
</comment>
<dbReference type="Gene3D" id="3.30.70.100">
    <property type="match status" value="1"/>
</dbReference>
<accession>C9MVL1</accession>
<feature type="transmembrane region" description="Helical" evidence="12">
    <location>
        <begin position="126"/>
        <end position="143"/>
    </location>
</feature>
<feature type="transmembrane region" description="Helical" evidence="12">
    <location>
        <begin position="149"/>
        <end position="167"/>
    </location>
</feature>
<dbReference type="GO" id="GO:0005886">
    <property type="term" value="C:plasma membrane"/>
    <property type="evidence" value="ECO:0007669"/>
    <property type="project" value="UniProtKB-SubCell"/>
</dbReference>
<gene>
    <name evidence="14" type="primary">cadA</name>
    <name evidence="14" type="ORF">GCWU000323_00683</name>
</gene>
<dbReference type="SUPFAM" id="SSF81653">
    <property type="entry name" value="Calcium ATPase, transduction domain A"/>
    <property type="match status" value="1"/>
</dbReference>
<dbReference type="InterPro" id="IPR018303">
    <property type="entry name" value="ATPase_P-typ_P_site"/>
</dbReference>
<dbReference type="GO" id="GO:0005524">
    <property type="term" value="F:ATP binding"/>
    <property type="evidence" value="ECO:0007669"/>
    <property type="project" value="UniProtKB-UniRule"/>
</dbReference>
<dbReference type="PRINTS" id="PR00941">
    <property type="entry name" value="CDATPASE"/>
</dbReference>
<keyword evidence="11 12" id="KW-0472">Membrane</keyword>
<evidence type="ECO:0000256" key="10">
    <source>
        <dbReference type="ARBA" id="ARBA00022989"/>
    </source>
</evidence>
<dbReference type="InterPro" id="IPR017969">
    <property type="entry name" value="Heavy-metal-associated_CS"/>
</dbReference>
<evidence type="ECO:0000256" key="12">
    <source>
        <dbReference type="RuleBase" id="RU362081"/>
    </source>
</evidence>
<dbReference type="PRINTS" id="PR00119">
    <property type="entry name" value="CATATPASE"/>
</dbReference>
<dbReference type="PROSITE" id="PS50846">
    <property type="entry name" value="HMA_2"/>
    <property type="match status" value="1"/>
</dbReference>
<dbReference type="GO" id="GO:0016887">
    <property type="term" value="F:ATP hydrolysis activity"/>
    <property type="evidence" value="ECO:0007669"/>
    <property type="project" value="InterPro"/>
</dbReference>
<keyword evidence="10 12" id="KW-1133">Transmembrane helix</keyword>
<dbReference type="NCBIfam" id="TIGR01512">
    <property type="entry name" value="ATPase-IB2_Cd"/>
    <property type="match status" value="1"/>
</dbReference>
<dbReference type="FunFam" id="2.70.150.10:FF:000002">
    <property type="entry name" value="Copper-transporting ATPase 1, putative"/>
    <property type="match status" value="1"/>
</dbReference>
<dbReference type="InterPro" id="IPR059000">
    <property type="entry name" value="ATPase_P-type_domA"/>
</dbReference>
<evidence type="ECO:0000256" key="8">
    <source>
        <dbReference type="ARBA" id="ARBA00022840"/>
    </source>
</evidence>
<dbReference type="InterPro" id="IPR008250">
    <property type="entry name" value="ATPase_P-typ_transduc_dom_A_sf"/>
</dbReference>
<dbReference type="PROSITE" id="PS01047">
    <property type="entry name" value="HMA_1"/>
    <property type="match status" value="1"/>
</dbReference>
<dbReference type="InterPro" id="IPR023214">
    <property type="entry name" value="HAD_sf"/>
</dbReference>
<keyword evidence="5 12" id="KW-0812">Transmembrane</keyword>
<comment type="similarity">
    <text evidence="2 12">Belongs to the cation transport ATPase (P-type) (TC 3.A.3) family. Type IB subfamily.</text>
</comment>
<keyword evidence="4" id="KW-0597">Phosphoprotein</keyword>
<dbReference type="STRING" id="634994.GCWU000323_00683"/>
<feature type="transmembrane region" description="Helical" evidence="12">
    <location>
        <begin position="722"/>
        <end position="743"/>
    </location>
</feature>
<evidence type="ECO:0000256" key="5">
    <source>
        <dbReference type="ARBA" id="ARBA00022692"/>
    </source>
</evidence>
<dbReference type="PROSITE" id="PS00154">
    <property type="entry name" value="ATPASE_E1_E2"/>
    <property type="match status" value="1"/>
</dbReference>
<evidence type="ECO:0000256" key="1">
    <source>
        <dbReference type="ARBA" id="ARBA00004651"/>
    </source>
</evidence>
<dbReference type="InterPro" id="IPR023299">
    <property type="entry name" value="ATPase_P-typ_cyto_dom_N"/>
</dbReference>
<protein>
    <submittedName>
        <fullName evidence="14">Cadmium-exporting ATPase</fullName>
        <ecNumber evidence="14">3.6.3.3</ecNumber>
    </submittedName>
</protein>
<dbReference type="Pfam" id="PF00702">
    <property type="entry name" value="Hydrolase"/>
    <property type="match status" value="1"/>
</dbReference>
<feature type="transmembrane region" description="Helical" evidence="12">
    <location>
        <begin position="696"/>
        <end position="716"/>
    </location>
</feature>
<dbReference type="Proteomes" id="UP000006233">
    <property type="component" value="Unassembled WGS sequence"/>
</dbReference>
<dbReference type="InterPro" id="IPR051014">
    <property type="entry name" value="Cation_Transport_ATPase_IB"/>
</dbReference>
<dbReference type="GO" id="GO:0015086">
    <property type="term" value="F:cadmium ion transmembrane transporter activity"/>
    <property type="evidence" value="ECO:0007669"/>
    <property type="project" value="TreeGrafter"/>
</dbReference>
<dbReference type="EC" id="3.6.3.3" evidence="14"/>
<dbReference type="PANTHER" id="PTHR48085">
    <property type="entry name" value="CADMIUM/ZINC-TRANSPORTING ATPASE HMA2-RELATED"/>
    <property type="match status" value="1"/>
</dbReference>
<keyword evidence="14" id="KW-0378">Hydrolase</keyword>
<evidence type="ECO:0000313" key="14">
    <source>
        <dbReference type="EMBL" id="EEX75433.1"/>
    </source>
</evidence>
<dbReference type="AlphaFoldDB" id="C9MVL1"/>
<reference evidence="14 15" key="1">
    <citation type="submission" date="2009-09" db="EMBL/GenBank/DDBJ databases">
        <authorList>
            <person name="Weinstock G."/>
            <person name="Sodergren E."/>
            <person name="Clifton S."/>
            <person name="Fulton L."/>
            <person name="Fulton B."/>
            <person name="Courtney L."/>
            <person name="Fronick C."/>
            <person name="Harrison M."/>
            <person name="Strong C."/>
            <person name="Farmer C."/>
            <person name="Delahaunty K."/>
            <person name="Markovic C."/>
            <person name="Hall O."/>
            <person name="Minx P."/>
            <person name="Tomlinson C."/>
            <person name="Mitreva M."/>
            <person name="Nelson J."/>
            <person name="Hou S."/>
            <person name="Wollam A."/>
            <person name="Pepin K.H."/>
            <person name="Johnson M."/>
            <person name="Bhonagiri V."/>
            <person name="Nash W.E."/>
            <person name="Warren W."/>
            <person name="Chinwalla A."/>
            <person name="Mardis E.R."/>
            <person name="Wilson R.K."/>
        </authorList>
    </citation>
    <scope>NUCLEOTIDE SEQUENCE [LARGE SCALE GENOMIC DNA]</scope>
    <source>
        <strain evidence="14 15">F0254</strain>
    </source>
</reference>
<dbReference type="InterPro" id="IPR023298">
    <property type="entry name" value="ATPase_P-typ_TM_dom_sf"/>
</dbReference>
<dbReference type="GO" id="GO:0046872">
    <property type="term" value="F:metal ion binding"/>
    <property type="evidence" value="ECO:0007669"/>
    <property type="project" value="UniProtKB-KW"/>
</dbReference>
<evidence type="ECO:0000256" key="6">
    <source>
        <dbReference type="ARBA" id="ARBA00022723"/>
    </source>
</evidence>
<organism evidence="14 15">
    <name type="scientific">Leptotrichia hofstadii F0254</name>
    <dbReference type="NCBI Taxonomy" id="634994"/>
    <lineage>
        <taxon>Bacteria</taxon>
        <taxon>Fusobacteriati</taxon>
        <taxon>Fusobacteriota</taxon>
        <taxon>Fusobacteriia</taxon>
        <taxon>Fusobacteriales</taxon>
        <taxon>Leptotrichiaceae</taxon>
        <taxon>Leptotrichia</taxon>
    </lineage>
</organism>
<evidence type="ECO:0000259" key="13">
    <source>
        <dbReference type="PROSITE" id="PS50846"/>
    </source>
</evidence>
<dbReference type="SUPFAM" id="SSF55008">
    <property type="entry name" value="HMA, heavy metal-associated domain"/>
    <property type="match status" value="1"/>
</dbReference>
<dbReference type="EMBL" id="ACVB02000007">
    <property type="protein sequence ID" value="EEX75433.1"/>
    <property type="molecule type" value="Genomic_DNA"/>
</dbReference>
<dbReference type="Gene3D" id="3.40.50.1000">
    <property type="entry name" value="HAD superfamily/HAD-like"/>
    <property type="match status" value="1"/>
</dbReference>
<dbReference type="InterPro" id="IPR044492">
    <property type="entry name" value="P_typ_ATPase_HD_dom"/>
</dbReference>
<dbReference type="SUPFAM" id="SSF81665">
    <property type="entry name" value="Calcium ATPase, transmembrane domain M"/>
    <property type="match status" value="1"/>
</dbReference>
<dbReference type="InterPro" id="IPR001757">
    <property type="entry name" value="P_typ_ATPase"/>
</dbReference>
<dbReference type="NCBIfam" id="TIGR01494">
    <property type="entry name" value="ATPase_P-type"/>
    <property type="match status" value="2"/>
</dbReference>
<feature type="transmembrane region" description="Helical" evidence="12">
    <location>
        <begin position="380"/>
        <end position="401"/>
    </location>
</feature>
<evidence type="ECO:0000256" key="11">
    <source>
        <dbReference type="ARBA" id="ARBA00023136"/>
    </source>
</evidence>
<dbReference type="Pfam" id="PF00122">
    <property type="entry name" value="E1-E2_ATPase"/>
    <property type="match status" value="1"/>
</dbReference>
<dbReference type="InterPro" id="IPR036412">
    <property type="entry name" value="HAD-like_sf"/>
</dbReference>
<sequence length="750" mass="81796">MKLINKKLLEVRLMKTNECTLFIEGIDCPNCAAKIEHRLNTLERIKAATVDFLGKRVIVESENFSQDELAEFIQAEVNKIEDGVKISTKKLHAHSHSHSHSHAHIHDHSHSHAHGEEDTDKIKKKLLIGGILFVLGIFIPKTLFIPKLVVFLVSYFIIGGDVLLSAVKNILKGQVFDENFLMAVATIGAFAIGEYPEGVAVMLFYQLGELFQGIAVNNSRKSIIALMDIRPDYANLKTDNGIKKVNPEEIKVADIIVVKPGEKVPLDGRIINGNSAFDTSALTGESLPREAKTGDNVLSGFINKTGLVEIEVAKVFSESTVSKILNLVENASSKKSKTENFITKFAKYYTPAVVITALIMAIFPPLLISGATFTDWIYRALIFLVVSCPCALIISIPLGFFGGIGGASKHGILVKGANYLEALNDVESVVMDKTGTLTKGVFKVTEINVENNVKINDFENNKTDLTQSLLLKYAAHIEKFSNHPIAQSIVSEYENTATKIDESVIKDFEEISGFGIKANINNHQILAGNSKLMNLENIKFTEKENLGTVIYIAFDGQYIGNILISDEIKADSPKAIKGMKANGIKEIVMLTGDNNAIGKNIAQKLGIDKVFAELLPNEKVEKLEEIYKTKSEKGKVVFVGDGINDAPVLARADIGIAMGGVGSDAAIEAADVVIMNDEPSKIVTAMKIAKKTKTIVWQNIALAFAVKLIVLVLGLFGDATMWEAVFADVGVALLAVLNATRVLKYKVNES</sequence>
<evidence type="ECO:0000256" key="2">
    <source>
        <dbReference type="ARBA" id="ARBA00006024"/>
    </source>
</evidence>
<proteinExistence type="inferred from homology"/>
<dbReference type="GO" id="GO:0019829">
    <property type="term" value="F:ATPase-coupled monoatomic cation transmembrane transporter activity"/>
    <property type="evidence" value="ECO:0007669"/>
    <property type="project" value="InterPro"/>
</dbReference>
<dbReference type="InterPro" id="IPR027256">
    <property type="entry name" value="P-typ_ATPase_IB"/>
</dbReference>
<dbReference type="NCBIfam" id="TIGR01525">
    <property type="entry name" value="ATPase-IB_hvy"/>
    <property type="match status" value="1"/>
</dbReference>
<dbReference type="InterPro" id="IPR036163">
    <property type="entry name" value="HMA_dom_sf"/>
</dbReference>
<keyword evidence="6 12" id="KW-0479">Metal-binding</keyword>